<keyword evidence="6" id="KW-1185">Reference proteome</keyword>
<keyword evidence="3" id="KW-0520">NAD</keyword>
<dbReference type="PANTHER" id="PTHR43103">
    <property type="entry name" value="NUCLEOSIDE-DIPHOSPHATE-SUGAR EPIMERASE"/>
    <property type="match status" value="1"/>
</dbReference>
<evidence type="ECO:0000259" key="4">
    <source>
        <dbReference type="Pfam" id="PF01370"/>
    </source>
</evidence>
<dbReference type="Gene3D" id="3.40.50.720">
    <property type="entry name" value="NAD(P)-binding Rossmann-like Domain"/>
    <property type="match status" value="1"/>
</dbReference>
<organism evidence="5 6">
    <name type="scientific">Dactylosporangium cerinum</name>
    <dbReference type="NCBI Taxonomy" id="1434730"/>
    <lineage>
        <taxon>Bacteria</taxon>
        <taxon>Bacillati</taxon>
        <taxon>Actinomycetota</taxon>
        <taxon>Actinomycetes</taxon>
        <taxon>Micromonosporales</taxon>
        <taxon>Micromonosporaceae</taxon>
        <taxon>Dactylosporangium</taxon>
    </lineage>
</organism>
<proteinExistence type="inferred from homology"/>
<name>A0ABV9W5Q4_9ACTN</name>
<comment type="similarity">
    <text evidence="1">Belongs to the NAD(P)-dependent epimerase/dehydratase family.</text>
</comment>
<dbReference type="Proteomes" id="UP001595912">
    <property type="component" value="Unassembled WGS sequence"/>
</dbReference>
<comment type="caution">
    <text evidence="5">The sequence shown here is derived from an EMBL/GenBank/DDBJ whole genome shotgun (WGS) entry which is preliminary data.</text>
</comment>
<evidence type="ECO:0000313" key="5">
    <source>
        <dbReference type="EMBL" id="MFC5003607.1"/>
    </source>
</evidence>
<accession>A0ABV9W5Q4</accession>
<dbReference type="SUPFAM" id="SSF51735">
    <property type="entry name" value="NAD(P)-binding Rossmann-fold domains"/>
    <property type="match status" value="1"/>
</dbReference>
<keyword evidence="2" id="KW-0560">Oxidoreductase</keyword>
<reference evidence="6" key="1">
    <citation type="journal article" date="2019" name="Int. J. Syst. Evol. Microbiol.">
        <title>The Global Catalogue of Microorganisms (GCM) 10K type strain sequencing project: providing services to taxonomists for standard genome sequencing and annotation.</title>
        <authorList>
            <consortium name="The Broad Institute Genomics Platform"/>
            <consortium name="The Broad Institute Genome Sequencing Center for Infectious Disease"/>
            <person name="Wu L."/>
            <person name="Ma J."/>
        </authorList>
    </citation>
    <scope>NUCLEOTIDE SEQUENCE [LARGE SCALE GENOMIC DNA]</scope>
    <source>
        <strain evidence="6">CGMCC 4.7152</strain>
    </source>
</reference>
<feature type="domain" description="NAD-dependent epimerase/dehydratase" evidence="4">
    <location>
        <begin position="8"/>
        <end position="238"/>
    </location>
</feature>
<dbReference type="Pfam" id="PF01370">
    <property type="entry name" value="Epimerase"/>
    <property type="match status" value="1"/>
</dbReference>
<dbReference type="EMBL" id="JBHSIU010000054">
    <property type="protein sequence ID" value="MFC5003607.1"/>
    <property type="molecule type" value="Genomic_DNA"/>
</dbReference>
<evidence type="ECO:0000256" key="2">
    <source>
        <dbReference type="ARBA" id="ARBA00023002"/>
    </source>
</evidence>
<protein>
    <submittedName>
        <fullName evidence="5">NAD-dependent epimerase/dehydratase family protein</fullName>
    </submittedName>
</protein>
<dbReference type="InterPro" id="IPR001509">
    <property type="entry name" value="Epimerase_deHydtase"/>
</dbReference>
<evidence type="ECO:0000313" key="6">
    <source>
        <dbReference type="Proteomes" id="UP001595912"/>
    </source>
</evidence>
<evidence type="ECO:0000256" key="3">
    <source>
        <dbReference type="ARBA" id="ARBA00023027"/>
    </source>
</evidence>
<dbReference type="InterPro" id="IPR036291">
    <property type="entry name" value="NAD(P)-bd_dom_sf"/>
</dbReference>
<dbReference type="RefSeq" id="WP_380122737.1">
    <property type="nucleotide sequence ID" value="NZ_JBHSIU010000054.1"/>
</dbReference>
<dbReference type="PANTHER" id="PTHR43103:SF5">
    <property type="entry name" value="4-EPIMERASE, PUTATIVE (AFU_ORTHOLOGUE AFUA_7G00360)-RELATED"/>
    <property type="match status" value="1"/>
</dbReference>
<sequence length="297" mass="31405">MSHQMGAVLVTGAAGGIGQLVVAELVHAGLTVLAADRVDRPAPGTAGHLVGDLRDPGFVAECFTGPAATAAGGVQAVVHLAAIPAPGIVPEHETLQGNTTSAYLVFTEAGRRGVRRVVTSSSFSAVGLAWADRDLSPHYVPVDERHPSLTVDSYGLSKTFTEEIAAFTTRRFGVSTVCLRFPFAGTGERLRERLDAVRRDPAGNRRDLWAWVDSRDVARAAHAALTADLAGHHVLNIAAADTTTAVPTRELLHRYHPGAAVRAELTDHQSLIDIRLAETVLGFAPVYGWRPDPGGTP</sequence>
<evidence type="ECO:0000256" key="1">
    <source>
        <dbReference type="ARBA" id="ARBA00007637"/>
    </source>
</evidence>
<gene>
    <name evidence="5" type="ORF">ACFPIJ_38015</name>
</gene>